<dbReference type="PROSITE" id="PS51063">
    <property type="entry name" value="HTH_CRP_2"/>
    <property type="match status" value="1"/>
</dbReference>
<keyword evidence="3" id="KW-0804">Transcription</keyword>
<dbReference type="CDD" id="cd00092">
    <property type="entry name" value="HTH_CRP"/>
    <property type="match status" value="1"/>
</dbReference>
<dbReference type="InterPro" id="IPR018335">
    <property type="entry name" value="Tscrpt_reg_HTH_Crp-type_CS"/>
</dbReference>
<dbReference type="InterPro" id="IPR036388">
    <property type="entry name" value="WH-like_DNA-bd_sf"/>
</dbReference>
<dbReference type="SUPFAM" id="SSF51206">
    <property type="entry name" value="cAMP-binding domain-like"/>
    <property type="match status" value="1"/>
</dbReference>
<feature type="domain" description="HTH crp-type" evidence="4">
    <location>
        <begin position="115"/>
        <end position="188"/>
    </location>
</feature>
<keyword evidence="2" id="KW-0238">DNA-binding</keyword>
<dbReference type="PROSITE" id="PS00042">
    <property type="entry name" value="HTH_CRP_1"/>
    <property type="match status" value="1"/>
</dbReference>
<evidence type="ECO:0000259" key="4">
    <source>
        <dbReference type="PROSITE" id="PS51063"/>
    </source>
</evidence>
<dbReference type="SMART" id="SM00419">
    <property type="entry name" value="HTH_CRP"/>
    <property type="match status" value="1"/>
</dbReference>
<evidence type="ECO:0000313" key="5">
    <source>
        <dbReference type="EMBL" id="MEP0818249.1"/>
    </source>
</evidence>
<dbReference type="EMBL" id="JAMPKM010000008">
    <property type="protein sequence ID" value="MEP0818249.1"/>
    <property type="molecule type" value="Genomic_DNA"/>
</dbReference>
<evidence type="ECO:0000313" key="6">
    <source>
        <dbReference type="Proteomes" id="UP001464891"/>
    </source>
</evidence>
<accession>A0ABV0J8Y6</accession>
<dbReference type="Pfam" id="PF13545">
    <property type="entry name" value="HTH_Crp_2"/>
    <property type="match status" value="1"/>
</dbReference>
<evidence type="ECO:0000256" key="3">
    <source>
        <dbReference type="ARBA" id="ARBA00023163"/>
    </source>
</evidence>
<evidence type="ECO:0000256" key="1">
    <source>
        <dbReference type="ARBA" id="ARBA00023015"/>
    </source>
</evidence>
<dbReference type="Gene3D" id="1.10.10.10">
    <property type="entry name" value="Winged helix-like DNA-binding domain superfamily/Winged helix DNA-binding domain"/>
    <property type="match status" value="1"/>
</dbReference>
<keyword evidence="6" id="KW-1185">Reference proteome</keyword>
<organism evidence="5 6">
    <name type="scientific">Trichocoleus desertorum GB2-A4</name>
    <dbReference type="NCBI Taxonomy" id="2933944"/>
    <lineage>
        <taxon>Bacteria</taxon>
        <taxon>Bacillati</taxon>
        <taxon>Cyanobacteriota</taxon>
        <taxon>Cyanophyceae</taxon>
        <taxon>Leptolyngbyales</taxon>
        <taxon>Trichocoleusaceae</taxon>
        <taxon>Trichocoleus</taxon>
    </lineage>
</organism>
<sequence length="195" mass="22220">MSISVLPRTQASSTNSRHFAPRSLLPLETESCWKIETGVVRALSWLEDGTVVTLGLWGAGEIVGKALAQIDPYQLECLTKVEATRLETDNWLQTQSALLAHIQQAGELTLIRSHRRVDMMLLKLLNWLGKKFGRQVEQGQLIDLRLTHQDIADMLGSTRVTITRTLNQLEQQGLIRRLSLQRIVLQEEEVWHYEI</sequence>
<dbReference type="PRINTS" id="PR00034">
    <property type="entry name" value="HTHCRP"/>
</dbReference>
<comment type="caution">
    <text evidence="5">The sequence shown here is derived from an EMBL/GenBank/DDBJ whole genome shotgun (WGS) entry which is preliminary data.</text>
</comment>
<name>A0ABV0J8Y6_9CYAN</name>
<protein>
    <submittedName>
        <fullName evidence="5">Crp/Fnr family transcriptional regulator</fullName>
    </submittedName>
</protein>
<proteinExistence type="predicted"/>
<keyword evidence="1" id="KW-0805">Transcription regulation</keyword>
<dbReference type="SUPFAM" id="SSF46785">
    <property type="entry name" value="Winged helix' DNA-binding domain"/>
    <property type="match status" value="1"/>
</dbReference>
<dbReference type="Proteomes" id="UP001464891">
    <property type="component" value="Unassembled WGS sequence"/>
</dbReference>
<dbReference type="InterPro" id="IPR036390">
    <property type="entry name" value="WH_DNA-bd_sf"/>
</dbReference>
<evidence type="ECO:0000256" key="2">
    <source>
        <dbReference type="ARBA" id="ARBA00023125"/>
    </source>
</evidence>
<reference evidence="5 6" key="1">
    <citation type="submission" date="2022-04" db="EMBL/GenBank/DDBJ databases">
        <title>Positive selection, recombination, and allopatry shape intraspecific diversity of widespread and dominant cyanobacteria.</title>
        <authorList>
            <person name="Wei J."/>
            <person name="Shu W."/>
            <person name="Hu C."/>
        </authorList>
    </citation>
    <scope>NUCLEOTIDE SEQUENCE [LARGE SCALE GENOMIC DNA]</scope>
    <source>
        <strain evidence="5 6">GB2-A4</strain>
    </source>
</reference>
<gene>
    <name evidence="5" type="ORF">NC998_14205</name>
</gene>
<dbReference type="RefSeq" id="WP_190441625.1">
    <property type="nucleotide sequence ID" value="NZ_JAMPKM010000008.1"/>
</dbReference>
<dbReference type="InterPro" id="IPR018490">
    <property type="entry name" value="cNMP-bd_dom_sf"/>
</dbReference>
<dbReference type="InterPro" id="IPR012318">
    <property type="entry name" value="HTH_CRP"/>
</dbReference>